<dbReference type="PANTHER" id="PTHR37749">
    <property type="entry name" value="TRANSMEMBRANE PROTEIN"/>
    <property type="match status" value="1"/>
</dbReference>
<dbReference type="Gramene" id="GBG67625">
    <property type="protein sequence ID" value="GBG67625"/>
    <property type="gene ID" value="CBR_g755"/>
</dbReference>
<comment type="caution">
    <text evidence="2">The sequence shown here is derived from an EMBL/GenBank/DDBJ whole genome shotgun (WGS) entry which is preliminary data.</text>
</comment>
<keyword evidence="3" id="KW-1185">Reference proteome</keyword>
<accession>A0A388KC41</accession>
<proteinExistence type="predicted"/>
<protein>
    <submittedName>
        <fullName evidence="2">Uncharacterized protein</fullName>
    </submittedName>
</protein>
<feature type="transmembrane region" description="Helical" evidence="1">
    <location>
        <begin position="35"/>
        <end position="58"/>
    </location>
</feature>
<reference evidence="2 3" key="1">
    <citation type="journal article" date="2018" name="Cell">
        <title>The Chara Genome: Secondary Complexity and Implications for Plant Terrestrialization.</title>
        <authorList>
            <person name="Nishiyama T."/>
            <person name="Sakayama H."/>
            <person name="Vries J.D."/>
            <person name="Buschmann H."/>
            <person name="Saint-Marcoux D."/>
            <person name="Ullrich K.K."/>
            <person name="Haas F.B."/>
            <person name="Vanderstraeten L."/>
            <person name="Becker D."/>
            <person name="Lang D."/>
            <person name="Vosolsobe S."/>
            <person name="Rombauts S."/>
            <person name="Wilhelmsson P.K.I."/>
            <person name="Janitza P."/>
            <person name="Kern R."/>
            <person name="Heyl A."/>
            <person name="Rumpler F."/>
            <person name="Villalobos L.I.A.C."/>
            <person name="Clay J.M."/>
            <person name="Skokan R."/>
            <person name="Toyoda A."/>
            <person name="Suzuki Y."/>
            <person name="Kagoshima H."/>
            <person name="Schijlen E."/>
            <person name="Tajeshwar N."/>
            <person name="Catarino B."/>
            <person name="Hetherington A.J."/>
            <person name="Saltykova A."/>
            <person name="Bonnot C."/>
            <person name="Breuninger H."/>
            <person name="Symeonidi A."/>
            <person name="Radhakrishnan G.V."/>
            <person name="Van Nieuwerburgh F."/>
            <person name="Deforce D."/>
            <person name="Chang C."/>
            <person name="Karol K.G."/>
            <person name="Hedrich R."/>
            <person name="Ulvskov P."/>
            <person name="Glockner G."/>
            <person name="Delwiche C.F."/>
            <person name="Petrasek J."/>
            <person name="Van de Peer Y."/>
            <person name="Friml J."/>
            <person name="Beilby M."/>
            <person name="Dolan L."/>
            <person name="Kohara Y."/>
            <person name="Sugano S."/>
            <person name="Fujiyama A."/>
            <person name="Delaux P.-M."/>
            <person name="Quint M."/>
            <person name="TheiBen G."/>
            <person name="Hagemann M."/>
            <person name="Harholt J."/>
            <person name="Dunand C."/>
            <person name="Zachgo S."/>
            <person name="Langdale J."/>
            <person name="Maumus F."/>
            <person name="Straeten D.V.D."/>
            <person name="Gould S.B."/>
            <person name="Rensing S.A."/>
        </authorList>
    </citation>
    <scope>NUCLEOTIDE SEQUENCE [LARGE SCALE GENOMIC DNA]</scope>
    <source>
        <strain evidence="2 3">S276</strain>
    </source>
</reference>
<dbReference type="AlphaFoldDB" id="A0A388KC41"/>
<gene>
    <name evidence="2" type="ORF">CBR_g755</name>
</gene>
<dbReference type="EMBL" id="BFEA01000090">
    <property type="protein sequence ID" value="GBG67625.1"/>
    <property type="molecule type" value="Genomic_DNA"/>
</dbReference>
<name>A0A388KC41_CHABU</name>
<keyword evidence="1" id="KW-0812">Transmembrane</keyword>
<dbReference type="GO" id="GO:0005794">
    <property type="term" value="C:Golgi apparatus"/>
    <property type="evidence" value="ECO:0007669"/>
    <property type="project" value="TreeGrafter"/>
</dbReference>
<dbReference type="OrthoDB" id="1898904at2759"/>
<evidence type="ECO:0000256" key="1">
    <source>
        <dbReference type="SAM" id="Phobius"/>
    </source>
</evidence>
<sequence>MEPKLMYITVQAICKCLWTSVEQMRRLGEVEPPGAVRYLIGALIMMVGVVLPLGYMMFRTKRGATPTSATFGKQTREARLELPLLVDET</sequence>
<dbReference type="PANTHER" id="PTHR37749:SF1">
    <property type="entry name" value="TRANSMEMBRANE PROTEIN"/>
    <property type="match status" value="1"/>
</dbReference>
<evidence type="ECO:0000313" key="3">
    <source>
        <dbReference type="Proteomes" id="UP000265515"/>
    </source>
</evidence>
<dbReference type="Proteomes" id="UP000265515">
    <property type="component" value="Unassembled WGS sequence"/>
</dbReference>
<keyword evidence="1" id="KW-0472">Membrane</keyword>
<organism evidence="2 3">
    <name type="scientific">Chara braunii</name>
    <name type="common">Braun's stonewort</name>
    <dbReference type="NCBI Taxonomy" id="69332"/>
    <lineage>
        <taxon>Eukaryota</taxon>
        <taxon>Viridiplantae</taxon>
        <taxon>Streptophyta</taxon>
        <taxon>Charophyceae</taxon>
        <taxon>Charales</taxon>
        <taxon>Characeae</taxon>
        <taxon>Chara</taxon>
    </lineage>
</organism>
<evidence type="ECO:0000313" key="2">
    <source>
        <dbReference type="EMBL" id="GBG67625.1"/>
    </source>
</evidence>
<keyword evidence="1" id="KW-1133">Transmembrane helix</keyword>